<sequence length="73" mass="8265">SISVNINRFVGLSSPLRGHFVHADTFPRRSGRSRETLGKACALISKLSRRRKADRNTIWLDNRDLTAMKGELL</sequence>
<accession>A0A6V7HBD1</accession>
<feature type="non-terminal residue" evidence="1">
    <location>
        <position position="1"/>
    </location>
</feature>
<evidence type="ECO:0000313" key="2">
    <source>
        <dbReference type="Proteomes" id="UP000752696"/>
    </source>
</evidence>
<gene>
    <name evidence="1" type="ORF">MHI_LOCUS719927</name>
</gene>
<name>A0A6V7HBD1_9HYME</name>
<dbReference type="AlphaFoldDB" id="A0A6V7HBD1"/>
<comment type="caution">
    <text evidence="1">The sequence shown here is derived from an EMBL/GenBank/DDBJ whole genome shotgun (WGS) entry which is preliminary data.</text>
</comment>
<proteinExistence type="predicted"/>
<evidence type="ECO:0000313" key="1">
    <source>
        <dbReference type="EMBL" id="CAD1477285.1"/>
    </source>
</evidence>
<reference evidence="1" key="1">
    <citation type="submission" date="2020-07" db="EMBL/GenBank/DDBJ databases">
        <authorList>
            <person name="Nazaruddin N."/>
        </authorList>
    </citation>
    <scope>NUCLEOTIDE SEQUENCE</scope>
</reference>
<dbReference type="Proteomes" id="UP000752696">
    <property type="component" value="Unassembled WGS sequence"/>
</dbReference>
<dbReference type="EMBL" id="CAJDYZ010009922">
    <property type="protein sequence ID" value="CAD1477285.1"/>
    <property type="molecule type" value="Genomic_DNA"/>
</dbReference>
<protein>
    <submittedName>
        <fullName evidence="1">Uncharacterized protein</fullName>
    </submittedName>
</protein>
<keyword evidence="2" id="KW-1185">Reference proteome</keyword>
<organism evidence="1 2">
    <name type="scientific">Heterotrigona itama</name>
    <dbReference type="NCBI Taxonomy" id="395501"/>
    <lineage>
        <taxon>Eukaryota</taxon>
        <taxon>Metazoa</taxon>
        <taxon>Ecdysozoa</taxon>
        <taxon>Arthropoda</taxon>
        <taxon>Hexapoda</taxon>
        <taxon>Insecta</taxon>
        <taxon>Pterygota</taxon>
        <taxon>Neoptera</taxon>
        <taxon>Endopterygota</taxon>
        <taxon>Hymenoptera</taxon>
        <taxon>Apocrita</taxon>
        <taxon>Aculeata</taxon>
        <taxon>Apoidea</taxon>
        <taxon>Anthophila</taxon>
        <taxon>Apidae</taxon>
        <taxon>Heterotrigona</taxon>
    </lineage>
</organism>